<evidence type="ECO:0000259" key="3">
    <source>
        <dbReference type="Pfam" id="PF10181"/>
    </source>
</evidence>
<reference evidence="5" key="1">
    <citation type="submission" date="2017-03" db="EMBL/GenBank/DDBJ databases">
        <title>Genomes of endolithic fungi from Antarctica.</title>
        <authorList>
            <person name="Coleine C."/>
            <person name="Masonjones S."/>
            <person name="Stajich J.E."/>
        </authorList>
    </citation>
    <scope>NUCLEOTIDE SEQUENCE [LARGE SCALE GENOMIC DNA]</scope>
    <source>
        <strain evidence="5">CCFEE 5527</strain>
    </source>
</reference>
<evidence type="ECO:0000313" key="4">
    <source>
        <dbReference type="EMBL" id="OQO10131.1"/>
    </source>
</evidence>
<gene>
    <name evidence="4" type="ORF">B0A48_04488</name>
</gene>
<protein>
    <recommendedName>
        <fullName evidence="3">Phosphatidylinositol N-acetylglucosaminyltransferase subunit H conserved domain-containing protein</fullName>
    </recommendedName>
</protein>
<dbReference type="UniPathway" id="UPA00196"/>
<dbReference type="InterPro" id="IPR019328">
    <property type="entry name" value="PIGH-H_dom"/>
</dbReference>
<dbReference type="EMBL" id="NAJO01000009">
    <property type="protein sequence ID" value="OQO10131.1"/>
    <property type="molecule type" value="Genomic_DNA"/>
</dbReference>
<evidence type="ECO:0000256" key="1">
    <source>
        <dbReference type="ARBA" id="ARBA00004687"/>
    </source>
</evidence>
<dbReference type="AlphaFoldDB" id="A0A1V8TFW3"/>
<organism evidence="4 5">
    <name type="scientific">Cryoendolithus antarcticus</name>
    <dbReference type="NCBI Taxonomy" id="1507870"/>
    <lineage>
        <taxon>Eukaryota</taxon>
        <taxon>Fungi</taxon>
        <taxon>Dikarya</taxon>
        <taxon>Ascomycota</taxon>
        <taxon>Pezizomycotina</taxon>
        <taxon>Dothideomycetes</taxon>
        <taxon>Dothideomycetidae</taxon>
        <taxon>Cladosporiales</taxon>
        <taxon>Cladosporiaceae</taxon>
        <taxon>Cryoendolithus</taxon>
    </lineage>
</organism>
<keyword evidence="5" id="KW-1185">Reference proteome</keyword>
<dbReference type="STRING" id="1507870.A0A1V8TFW3"/>
<accession>A0A1V8TFW3</accession>
<dbReference type="Proteomes" id="UP000192596">
    <property type="component" value="Unassembled WGS sequence"/>
</dbReference>
<dbReference type="InParanoid" id="A0A1V8TFW3"/>
<dbReference type="PANTHER" id="PTHR15231:SF1">
    <property type="entry name" value="PHOSPHATIDYLINOSITOL N-ACETYLGLUCOSAMINYLTRANSFERASE SUBUNIT H"/>
    <property type="match status" value="1"/>
</dbReference>
<dbReference type="PANTHER" id="PTHR15231">
    <property type="entry name" value="PHOSPHATIDYLINOSITOL N-ACETYLGLUCOSAMINYLTRANSFERASE SUBUNIT H"/>
    <property type="match status" value="1"/>
</dbReference>
<feature type="domain" description="Phosphatidylinositol N-acetylglucosaminyltransferase subunit H conserved" evidence="3">
    <location>
        <begin position="102"/>
        <end position="167"/>
    </location>
</feature>
<dbReference type="InterPro" id="IPR044215">
    <property type="entry name" value="PIG-H"/>
</dbReference>
<comment type="similarity">
    <text evidence="2">Belongs to the PIGH family.</text>
</comment>
<dbReference type="OrthoDB" id="6256716at2759"/>
<evidence type="ECO:0000313" key="5">
    <source>
        <dbReference type="Proteomes" id="UP000192596"/>
    </source>
</evidence>
<evidence type="ECO:0000256" key="2">
    <source>
        <dbReference type="ARBA" id="ARBA00009610"/>
    </source>
</evidence>
<dbReference type="Pfam" id="PF10181">
    <property type="entry name" value="PIG-H"/>
    <property type="match status" value="1"/>
</dbReference>
<sequence>MLTTKRPTPTTIEYTVSTRPSTPTLSSRIAASVSTLLRLATAAISLGCLLVELGNYFDLHLVDLTRVWQSFTPLPTPPALYRFPIYVALLVLTLRRPFATDSLLVIQGLGLQTSTSSPTYLWSGTTRFIPTSQVQDVFLHEAFRGFEVVYYLSVVVEGEGEVVVVFPTVLPRREILEEVWRGVRSSLYELKG</sequence>
<proteinExistence type="inferred from homology"/>
<dbReference type="GO" id="GO:0006506">
    <property type="term" value="P:GPI anchor biosynthetic process"/>
    <property type="evidence" value="ECO:0007669"/>
    <property type="project" value="UniProtKB-UniPathway"/>
</dbReference>
<comment type="pathway">
    <text evidence="1">Glycolipid biosynthesis; glycosylphosphatidylinositol-anchor biosynthesis.</text>
</comment>
<dbReference type="GO" id="GO:0000506">
    <property type="term" value="C:glycosylphosphatidylinositol-N-acetylglucosaminyltransferase (GPI-GnT) complex"/>
    <property type="evidence" value="ECO:0007669"/>
    <property type="project" value="InterPro"/>
</dbReference>
<name>A0A1V8TFW3_9PEZI</name>
<comment type="caution">
    <text evidence="4">The sequence shown here is derived from an EMBL/GenBank/DDBJ whole genome shotgun (WGS) entry which is preliminary data.</text>
</comment>